<sequence>MPPDENGVDRVVRAGHEGRRETKKRFEWTAESGQKGHTGGRKRTAQKRLFTEQQFDGETDWVSDFFIPFSDKFPSKIARAVVIVEWLICM</sequence>
<dbReference type="AlphaFoldDB" id="A0A3P6S1P4"/>
<evidence type="ECO:0000313" key="3">
    <source>
        <dbReference type="Proteomes" id="UP000271889"/>
    </source>
</evidence>
<accession>A0A3P6S1P4</accession>
<protein>
    <submittedName>
        <fullName evidence="2">Uncharacterized protein</fullName>
    </submittedName>
</protein>
<name>A0A3P6S1P4_CYLGO</name>
<dbReference type="EMBL" id="UYRV01002757">
    <property type="protein sequence ID" value="VDK49191.1"/>
    <property type="molecule type" value="Genomic_DNA"/>
</dbReference>
<evidence type="ECO:0000313" key="2">
    <source>
        <dbReference type="EMBL" id="VDK49191.1"/>
    </source>
</evidence>
<proteinExistence type="predicted"/>
<reference evidence="2 3" key="1">
    <citation type="submission" date="2018-11" db="EMBL/GenBank/DDBJ databases">
        <authorList>
            <consortium name="Pathogen Informatics"/>
        </authorList>
    </citation>
    <scope>NUCLEOTIDE SEQUENCE [LARGE SCALE GENOMIC DNA]</scope>
</reference>
<feature type="region of interest" description="Disordered" evidence="1">
    <location>
        <begin position="1"/>
        <end position="44"/>
    </location>
</feature>
<organism evidence="2 3">
    <name type="scientific">Cylicostephanus goldi</name>
    <name type="common">Nematode worm</name>
    <dbReference type="NCBI Taxonomy" id="71465"/>
    <lineage>
        <taxon>Eukaryota</taxon>
        <taxon>Metazoa</taxon>
        <taxon>Ecdysozoa</taxon>
        <taxon>Nematoda</taxon>
        <taxon>Chromadorea</taxon>
        <taxon>Rhabditida</taxon>
        <taxon>Rhabditina</taxon>
        <taxon>Rhabditomorpha</taxon>
        <taxon>Strongyloidea</taxon>
        <taxon>Strongylidae</taxon>
        <taxon>Cylicostephanus</taxon>
    </lineage>
</organism>
<gene>
    <name evidence="2" type="ORF">CGOC_LOCUS1470</name>
</gene>
<evidence type="ECO:0000256" key="1">
    <source>
        <dbReference type="SAM" id="MobiDB-lite"/>
    </source>
</evidence>
<feature type="compositionally biased region" description="Basic and acidic residues" evidence="1">
    <location>
        <begin position="7"/>
        <end position="28"/>
    </location>
</feature>
<keyword evidence="3" id="KW-1185">Reference proteome</keyword>
<dbReference type="Proteomes" id="UP000271889">
    <property type="component" value="Unassembled WGS sequence"/>
</dbReference>